<feature type="compositionally biased region" description="Acidic residues" evidence="2">
    <location>
        <begin position="308"/>
        <end position="333"/>
    </location>
</feature>
<proteinExistence type="predicted"/>
<feature type="compositionally biased region" description="Acidic residues" evidence="2">
    <location>
        <begin position="57"/>
        <end position="91"/>
    </location>
</feature>
<feature type="region of interest" description="Disordered" evidence="2">
    <location>
        <begin position="458"/>
        <end position="478"/>
    </location>
</feature>
<dbReference type="KEGG" id="ssck:SPSK_08754"/>
<organism evidence="4 5">
    <name type="scientific">Sporothrix schenckii 1099-18</name>
    <dbReference type="NCBI Taxonomy" id="1397361"/>
    <lineage>
        <taxon>Eukaryota</taxon>
        <taxon>Fungi</taxon>
        <taxon>Dikarya</taxon>
        <taxon>Ascomycota</taxon>
        <taxon>Pezizomycotina</taxon>
        <taxon>Sordariomycetes</taxon>
        <taxon>Sordariomycetidae</taxon>
        <taxon>Ophiostomatales</taxon>
        <taxon>Ophiostomataceae</taxon>
        <taxon>Sporothrix</taxon>
    </lineage>
</organism>
<keyword evidence="1" id="KW-0863">Zinc-finger</keyword>
<dbReference type="RefSeq" id="XP_016587156.1">
    <property type="nucleotide sequence ID" value="XM_016735342.1"/>
</dbReference>
<reference evidence="4 5" key="1">
    <citation type="journal article" date="2014" name="BMC Genomics">
        <title>Comparative genomics of the major fungal agents of human and animal Sporotrichosis: Sporothrix schenckii and Sporothrix brasiliensis.</title>
        <authorList>
            <person name="Teixeira M.M."/>
            <person name="de Almeida L.G."/>
            <person name="Kubitschek-Barreira P."/>
            <person name="Alves F.L."/>
            <person name="Kioshima E.S."/>
            <person name="Abadio A.K."/>
            <person name="Fernandes L."/>
            <person name="Derengowski L.S."/>
            <person name="Ferreira K.S."/>
            <person name="Souza R.C."/>
            <person name="Ruiz J.C."/>
            <person name="de Andrade N.C."/>
            <person name="Paes H.C."/>
            <person name="Nicola A.M."/>
            <person name="Albuquerque P."/>
            <person name="Gerber A.L."/>
            <person name="Martins V.P."/>
            <person name="Peconick L.D."/>
            <person name="Neto A.V."/>
            <person name="Chaucanez C.B."/>
            <person name="Silva P.A."/>
            <person name="Cunha O.L."/>
            <person name="de Oliveira F.F."/>
            <person name="dos Santos T.C."/>
            <person name="Barros A.L."/>
            <person name="Soares M.A."/>
            <person name="de Oliveira L.M."/>
            <person name="Marini M.M."/>
            <person name="Villalobos-Duno H."/>
            <person name="Cunha M.M."/>
            <person name="de Hoog S."/>
            <person name="da Silveira J.F."/>
            <person name="Henrissat B."/>
            <person name="Nino-Vega G.A."/>
            <person name="Cisalpino P.S."/>
            <person name="Mora-Montes H.M."/>
            <person name="Almeida S.R."/>
            <person name="Stajich J.E."/>
            <person name="Lopes-Bezerra L.M."/>
            <person name="Vasconcelos A.T."/>
            <person name="Felipe M.S."/>
        </authorList>
    </citation>
    <scope>NUCLEOTIDE SEQUENCE [LARGE SCALE GENOMIC DNA]</scope>
    <source>
        <strain evidence="4 5">1099-18</strain>
    </source>
</reference>
<evidence type="ECO:0000256" key="1">
    <source>
        <dbReference type="PROSITE-ProRule" id="PRU00325"/>
    </source>
</evidence>
<sequence length="697" mass="77281">MTPVTRSHGHGEGSASGSTPGGPMGDAPSTSREHSRHRSDEEKGQGRLDSESRENDSESDDDDDDDDVDDVDDVDDEEDDDDEDEEDEEDDGPVRSPLTDLSYNIDSLDDETQELVRELFRAPAPEETPPMVIEWCGISNDPDVYAFQLQEVVPRTIRIGSPTSRIPRPSCNCTGTASTPCRHLVWLMDQIAKQTLHDHHPDEPLVLDGATAFPHAMGAGGQDAYAKIAGFHIDILANTLHCGAGRPPVTGSMGRLNRHRVREAREILAGLDGVQDDESVDTYAPEIFDQSQPELESLLWGTERREDNDEEQDGGSSDDDDDNDDDRMEDNEEGPPGKDKGKGAAKAGSIEKGPRSSDHAGEREGGGGIQRQNESQRRQQRHRGAKDEQARVVRDLVERGDLQRTVLRLLVSNDEFFAMFLKLLAPSDKARDPFRKIQQRVEAVLEALLEVRLSTQHQQRQQSRLLMPPPDPRTRRTAAPAATPIITVTDATSASAPAPPHPPSFSDKGSGSVTVAWAAQHVEHAVHQIHLLLQRQLPRPPEPWARRSAGRALVWILYALVFFHNRDAHVGATQDDRNLYQRLVGNSDGSVSLSSSSASPSDEKGLKFFLLDVLAPLHDQTHLLSQLKRIRRRIQVNGYREPYMRRLDEILAMMNAAAEKEEASEAPSLVPPLSMAGYKRHGSNTNTPTERRPKRMR</sequence>
<feature type="compositionally biased region" description="Basic and acidic residues" evidence="2">
    <location>
        <begin position="352"/>
        <end position="365"/>
    </location>
</feature>
<feature type="region of interest" description="Disordered" evidence="2">
    <location>
        <begin position="661"/>
        <end position="697"/>
    </location>
</feature>
<gene>
    <name evidence="4" type="ORF">SPSK_08754</name>
</gene>
<keyword evidence="1" id="KW-0862">Zinc</keyword>
<name>A0A0F2M6R0_SPOSC</name>
<protein>
    <recommendedName>
        <fullName evidence="3">SWIM-type domain-containing protein</fullName>
    </recommendedName>
</protein>
<dbReference type="InterPro" id="IPR007527">
    <property type="entry name" value="Znf_SWIM"/>
</dbReference>
<evidence type="ECO:0000256" key="2">
    <source>
        <dbReference type="SAM" id="MobiDB-lite"/>
    </source>
</evidence>
<dbReference type="AlphaFoldDB" id="A0A0F2M6R0"/>
<dbReference type="GO" id="GO:0008270">
    <property type="term" value="F:zinc ion binding"/>
    <property type="evidence" value="ECO:0007669"/>
    <property type="project" value="UniProtKB-KW"/>
</dbReference>
<dbReference type="EMBL" id="AXCR01000007">
    <property type="protein sequence ID" value="KJR84480.1"/>
    <property type="molecule type" value="Genomic_DNA"/>
</dbReference>
<dbReference type="Proteomes" id="UP000033710">
    <property type="component" value="Unassembled WGS sequence"/>
</dbReference>
<feature type="region of interest" description="Disordered" evidence="2">
    <location>
        <begin position="1"/>
        <end position="104"/>
    </location>
</feature>
<keyword evidence="1" id="KW-0479">Metal-binding</keyword>
<dbReference type="OrthoDB" id="5387895at2759"/>
<evidence type="ECO:0000313" key="5">
    <source>
        <dbReference type="Proteomes" id="UP000033710"/>
    </source>
</evidence>
<accession>A0A0F2M6R0</accession>
<feature type="region of interest" description="Disordered" evidence="2">
    <location>
        <begin position="304"/>
        <end position="389"/>
    </location>
</feature>
<feature type="domain" description="SWIM-type" evidence="3">
    <location>
        <begin position="155"/>
        <end position="192"/>
    </location>
</feature>
<dbReference type="PROSITE" id="PS50966">
    <property type="entry name" value="ZF_SWIM"/>
    <property type="match status" value="1"/>
</dbReference>
<reference evidence="4 5" key="2">
    <citation type="journal article" date="2015" name="Eukaryot. Cell">
        <title>Asexual propagation of a virulent clone complex in a human and feline outbreak of sporotrichosis.</title>
        <authorList>
            <person name="Teixeira Mde M."/>
            <person name="Rodrigues A.M."/>
            <person name="Tsui C.K."/>
            <person name="de Almeida L.G."/>
            <person name="Van Diepeningen A.D."/>
            <person name="van den Ende B.G."/>
            <person name="Fernandes G.F."/>
            <person name="Kano R."/>
            <person name="Hamelin R.C."/>
            <person name="Lopes-Bezerra L.M."/>
            <person name="Vasconcelos A.T."/>
            <person name="de Hoog S."/>
            <person name="de Camargo Z.P."/>
            <person name="Felipe M.S."/>
        </authorList>
    </citation>
    <scope>NUCLEOTIDE SEQUENCE [LARGE SCALE GENOMIC DNA]</scope>
    <source>
        <strain evidence="4 5">1099-18</strain>
    </source>
</reference>
<dbReference type="GeneID" id="27670619"/>
<evidence type="ECO:0000313" key="4">
    <source>
        <dbReference type="EMBL" id="KJR84480.1"/>
    </source>
</evidence>
<evidence type="ECO:0000259" key="3">
    <source>
        <dbReference type="PROSITE" id="PS50966"/>
    </source>
</evidence>
<feature type="compositionally biased region" description="Basic and acidic residues" evidence="2">
    <location>
        <begin position="38"/>
        <end position="56"/>
    </location>
</feature>
<comment type="caution">
    <text evidence="4">The sequence shown here is derived from an EMBL/GenBank/DDBJ whole genome shotgun (WGS) entry which is preliminary data.</text>
</comment>
<dbReference type="VEuPathDB" id="FungiDB:SPSK_08754"/>